<feature type="region of interest" description="Disordered" evidence="1">
    <location>
        <begin position="228"/>
        <end position="305"/>
    </location>
</feature>
<dbReference type="EMBL" id="KN832101">
    <property type="protein sequence ID" value="KIN94365.1"/>
    <property type="molecule type" value="Genomic_DNA"/>
</dbReference>
<dbReference type="InParanoid" id="A0A0C3NF49"/>
<reference evidence="3" key="2">
    <citation type="submission" date="2015-01" db="EMBL/GenBank/DDBJ databases">
        <title>Evolutionary Origins and Diversification of the Mycorrhizal Mutualists.</title>
        <authorList>
            <consortium name="DOE Joint Genome Institute"/>
            <consortium name="Mycorrhizal Genomics Consortium"/>
            <person name="Kohler A."/>
            <person name="Kuo A."/>
            <person name="Nagy L.G."/>
            <person name="Floudas D."/>
            <person name="Copeland A."/>
            <person name="Barry K.W."/>
            <person name="Cichocki N."/>
            <person name="Veneault-Fourrey C."/>
            <person name="LaButti K."/>
            <person name="Lindquist E.A."/>
            <person name="Lipzen A."/>
            <person name="Lundell T."/>
            <person name="Morin E."/>
            <person name="Murat C."/>
            <person name="Riley R."/>
            <person name="Ohm R."/>
            <person name="Sun H."/>
            <person name="Tunlid A."/>
            <person name="Henrissat B."/>
            <person name="Grigoriev I.V."/>
            <person name="Hibbett D.S."/>
            <person name="Martin F."/>
        </authorList>
    </citation>
    <scope>NUCLEOTIDE SEQUENCE [LARGE SCALE GENOMIC DNA]</scope>
    <source>
        <strain evidence="3">Marx 270</strain>
    </source>
</reference>
<keyword evidence="3" id="KW-1185">Reference proteome</keyword>
<evidence type="ECO:0000313" key="2">
    <source>
        <dbReference type="EMBL" id="KIN94365.1"/>
    </source>
</evidence>
<organism evidence="2 3">
    <name type="scientific">Pisolithus tinctorius Marx 270</name>
    <dbReference type="NCBI Taxonomy" id="870435"/>
    <lineage>
        <taxon>Eukaryota</taxon>
        <taxon>Fungi</taxon>
        <taxon>Dikarya</taxon>
        <taxon>Basidiomycota</taxon>
        <taxon>Agaricomycotina</taxon>
        <taxon>Agaricomycetes</taxon>
        <taxon>Agaricomycetidae</taxon>
        <taxon>Boletales</taxon>
        <taxon>Sclerodermatineae</taxon>
        <taxon>Pisolithaceae</taxon>
        <taxon>Pisolithus</taxon>
    </lineage>
</organism>
<dbReference type="Proteomes" id="UP000054217">
    <property type="component" value="Unassembled WGS sequence"/>
</dbReference>
<sequence>MATQYYPSSLGFIHNLKALLKKDRHVRLAPGGSKGTIWPCQVTHADNKVVMDLPHHYYKPIQAFTWREQVIQLVLRFKKKGEVEVEEPLVENLTMILAYMNRVFVQVVVEAKKVKRTDHTLDWHSPTFNNYLLIEYFVRRHEPAQVRNYRHNNDHNINRTSIAEVDWVHHEHTLGEMWYGSRTQFEMDEKMKTVDVARKLIDVMVDFYDPVEDEDPDFGYTYKEHLQGSTAGKGKGKVQGEVDDSIGGGHRSGGVRSKGKGCDKGKRRTGGTVNECRASQRLKDKHKQKSPMPLPSGSDHSSMDV</sequence>
<evidence type="ECO:0000256" key="1">
    <source>
        <dbReference type="SAM" id="MobiDB-lite"/>
    </source>
</evidence>
<evidence type="ECO:0000313" key="3">
    <source>
        <dbReference type="Proteomes" id="UP000054217"/>
    </source>
</evidence>
<accession>A0A0C3NF49</accession>
<reference evidence="2 3" key="1">
    <citation type="submission" date="2014-04" db="EMBL/GenBank/DDBJ databases">
        <authorList>
            <consortium name="DOE Joint Genome Institute"/>
            <person name="Kuo A."/>
            <person name="Kohler A."/>
            <person name="Costa M.D."/>
            <person name="Nagy L.G."/>
            <person name="Floudas D."/>
            <person name="Copeland A."/>
            <person name="Barry K.W."/>
            <person name="Cichocki N."/>
            <person name="Veneault-Fourrey C."/>
            <person name="LaButti K."/>
            <person name="Lindquist E.A."/>
            <person name="Lipzen A."/>
            <person name="Lundell T."/>
            <person name="Morin E."/>
            <person name="Murat C."/>
            <person name="Sun H."/>
            <person name="Tunlid A."/>
            <person name="Henrissat B."/>
            <person name="Grigoriev I.V."/>
            <person name="Hibbett D.S."/>
            <person name="Martin F."/>
            <person name="Nordberg H.P."/>
            <person name="Cantor M.N."/>
            <person name="Hua S.X."/>
        </authorList>
    </citation>
    <scope>NUCLEOTIDE SEQUENCE [LARGE SCALE GENOMIC DNA]</scope>
    <source>
        <strain evidence="2 3">Marx 270</strain>
    </source>
</reference>
<name>A0A0C3NF49_PISTI</name>
<dbReference type="AlphaFoldDB" id="A0A0C3NF49"/>
<proteinExistence type="predicted"/>
<protein>
    <submittedName>
        <fullName evidence="2">Uncharacterized protein</fullName>
    </submittedName>
</protein>
<dbReference type="OrthoDB" id="2611030at2759"/>
<gene>
    <name evidence="2" type="ORF">M404DRAFT_35137</name>
</gene>
<dbReference type="HOGENOM" id="CLU_091787_0_0_1"/>